<feature type="region of interest" description="Disordered" evidence="1">
    <location>
        <begin position="284"/>
        <end position="329"/>
    </location>
</feature>
<dbReference type="AlphaFoldDB" id="A0A9P0Z7Y1"/>
<sequence>MTPRQKHTRGVGASSSRANAARYQPKFPLLRDELKYVELLPKSMGTLYYPNEASLTRAGVRDEVMHLLRRGWWRHLFYVITDPTYIEITCEVLATFRMTKEIAIEDNHRPVIKFQAFEDEHAISMAEMYYHLGFTRIEDDGQHEVIWTDFPPNVNRQTFWESITNGGGEYRPKMSPSTLLYPRQYRIIHTLLSSTIPGKAEVARKVTATELLCLYCIVHNSKRHMGYLIAKLLHRQATNHIKSIFVGPFITRLLTRMGFGDRFERMEESSSFLSLTRLSKVNTGVARRRPQVQPAAAAGGGGQREDDDDNDESDEEMEESAHDIPYDAPPYGRTFPDTWAGVHAHQDAVYHQLSVEQHERFDQMRFEQHDFYREMREDQAMHYTQLQFQYTQIDERLTSLEDSRRSFFDGYPPPPPPEH</sequence>
<name>A0A9P0Z7Y1_CUSEU</name>
<evidence type="ECO:0000256" key="1">
    <source>
        <dbReference type="SAM" id="MobiDB-lite"/>
    </source>
</evidence>
<feature type="compositionally biased region" description="Acidic residues" evidence="1">
    <location>
        <begin position="305"/>
        <end position="318"/>
    </location>
</feature>
<dbReference type="EMBL" id="CAMAPE010000030">
    <property type="protein sequence ID" value="CAH9092949.1"/>
    <property type="molecule type" value="Genomic_DNA"/>
</dbReference>
<evidence type="ECO:0000313" key="3">
    <source>
        <dbReference type="Proteomes" id="UP001152484"/>
    </source>
</evidence>
<keyword evidence="3" id="KW-1185">Reference proteome</keyword>
<gene>
    <name evidence="2" type="ORF">CEURO_LOCUS12156</name>
</gene>
<reference evidence="2" key="1">
    <citation type="submission" date="2022-07" db="EMBL/GenBank/DDBJ databases">
        <authorList>
            <person name="Macas J."/>
            <person name="Novak P."/>
            <person name="Neumann P."/>
        </authorList>
    </citation>
    <scope>NUCLEOTIDE SEQUENCE</scope>
</reference>
<accession>A0A9P0Z7Y1</accession>
<proteinExistence type="predicted"/>
<dbReference type="OrthoDB" id="913124at2759"/>
<comment type="caution">
    <text evidence="2">The sequence shown here is derived from an EMBL/GenBank/DDBJ whole genome shotgun (WGS) entry which is preliminary data.</text>
</comment>
<protein>
    <submittedName>
        <fullName evidence="2">Uncharacterized protein</fullName>
    </submittedName>
</protein>
<dbReference type="Proteomes" id="UP001152484">
    <property type="component" value="Unassembled WGS sequence"/>
</dbReference>
<organism evidence="2 3">
    <name type="scientific">Cuscuta europaea</name>
    <name type="common">European dodder</name>
    <dbReference type="NCBI Taxonomy" id="41803"/>
    <lineage>
        <taxon>Eukaryota</taxon>
        <taxon>Viridiplantae</taxon>
        <taxon>Streptophyta</taxon>
        <taxon>Embryophyta</taxon>
        <taxon>Tracheophyta</taxon>
        <taxon>Spermatophyta</taxon>
        <taxon>Magnoliopsida</taxon>
        <taxon>eudicotyledons</taxon>
        <taxon>Gunneridae</taxon>
        <taxon>Pentapetalae</taxon>
        <taxon>asterids</taxon>
        <taxon>lamiids</taxon>
        <taxon>Solanales</taxon>
        <taxon>Convolvulaceae</taxon>
        <taxon>Cuscuteae</taxon>
        <taxon>Cuscuta</taxon>
        <taxon>Cuscuta subgen. Cuscuta</taxon>
    </lineage>
</organism>
<evidence type="ECO:0000313" key="2">
    <source>
        <dbReference type="EMBL" id="CAH9092949.1"/>
    </source>
</evidence>